<protein>
    <submittedName>
        <fullName evidence="2">Uncharacterized protein</fullName>
    </submittedName>
</protein>
<feature type="region of interest" description="Disordered" evidence="1">
    <location>
        <begin position="1"/>
        <end position="22"/>
    </location>
</feature>
<evidence type="ECO:0000313" key="3">
    <source>
        <dbReference type="Proteomes" id="UP001283361"/>
    </source>
</evidence>
<dbReference type="AlphaFoldDB" id="A0AAE1CW95"/>
<proteinExistence type="predicted"/>
<comment type="caution">
    <text evidence="2">The sequence shown here is derived from an EMBL/GenBank/DDBJ whole genome shotgun (WGS) entry which is preliminary data.</text>
</comment>
<evidence type="ECO:0000313" key="2">
    <source>
        <dbReference type="EMBL" id="KAK3740500.1"/>
    </source>
</evidence>
<keyword evidence="3" id="KW-1185">Reference proteome</keyword>
<name>A0AAE1CW95_9GAST</name>
<reference evidence="2" key="1">
    <citation type="journal article" date="2023" name="G3 (Bethesda)">
        <title>A reference genome for the long-term kleptoplast-retaining sea slug Elysia crispata morphotype clarki.</title>
        <authorList>
            <person name="Eastman K.E."/>
            <person name="Pendleton A.L."/>
            <person name="Shaikh M.A."/>
            <person name="Suttiyut T."/>
            <person name="Ogas R."/>
            <person name="Tomko P."/>
            <person name="Gavelis G."/>
            <person name="Widhalm J.R."/>
            <person name="Wisecaver J.H."/>
        </authorList>
    </citation>
    <scope>NUCLEOTIDE SEQUENCE</scope>
    <source>
        <strain evidence="2">ECLA1</strain>
    </source>
</reference>
<organism evidence="2 3">
    <name type="scientific">Elysia crispata</name>
    <name type="common">lettuce slug</name>
    <dbReference type="NCBI Taxonomy" id="231223"/>
    <lineage>
        <taxon>Eukaryota</taxon>
        <taxon>Metazoa</taxon>
        <taxon>Spiralia</taxon>
        <taxon>Lophotrochozoa</taxon>
        <taxon>Mollusca</taxon>
        <taxon>Gastropoda</taxon>
        <taxon>Heterobranchia</taxon>
        <taxon>Euthyneura</taxon>
        <taxon>Panpulmonata</taxon>
        <taxon>Sacoglossa</taxon>
        <taxon>Placobranchoidea</taxon>
        <taxon>Plakobranchidae</taxon>
        <taxon>Elysia</taxon>
    </lineage>
</organism>
<dbReference type="Proteomes" id="UP001283361">
    <property type="component" value="Unassembled WGS sequence"/>
</dbReference>
<evidence type="ECO:0000256" key="1">
    <source>
        <dbReference type="SAM" id="MobiDB-lite"/>
    </source>
</evidence>
<dbReference type="EMBL" id="JAWDGP010006468">
    <property type="protein sequence ID" value="KAK3740500.1"/>
    <property type="molecule type" value="Genomic_DNA"/>
</dbReference>
<sequence>MYVHDPQELPHPVTDATRLPPDLDTQRCQDTRLSAHRSFLSLNMVLPLEQPVCLMADADSCGELVQASSICSCYFVKIPSEL</sequence>
<accession>A0AAE1CW95</accession>
<gene>
    <name evidence="2" type="ORF">RRG08_000487</name>
</gene>